<reference evidence="2 3" key="1">
    <citation type="submission" date="2020-11" db="EMBL/GenBank/DDBJ databases">
        <title>Enhanced detection system for hospital associated transmission using whole genome sequencing surveillance.</title>
        <authorList>
            <person name="Harrison L.H."/>
            <person name="Van Tyne D."/>
            <person name="Marsh J.W."/>
            <person name="Griffith M.P."/>
            <person name="Snyder D.J."/>
            <person name="Cooper V.S."/>
            <person name="Mustapha M."/>
        </authorList>
    </citation>
    <scope>NUCLEOTIDE SEQUENCE [LARGE SCALE GENOMIC DNA]</scope>
    <source>
        <strain evidence="2 3">SER00230</strain>
    </source>
</reference>
<keyword evidence="1" id="KW-0812">Transmembrane</keyword>
<feature type="transmembrane region" description="Helical" evidence="1">
    <location>
        <begin position="15"/>
        <end position="40"/>
    </location>
</feature>
<accession>A0ABS0M816</accession>
<protein>
    <submittedName>
        <fullName evidence="2">Uncharacterized protein</fullName>
    </submittedName>
</protein>
<comment type="caution">
    <text evidence="2">The sequence shown here is derived from an EMBL/GenBank/DDBJ whole genome shotgun (WGS) entry which is preliminary data.</text>
</comment>
<keyword evidence="1" id="KW-0472">Membrane</keyword>
<feature type="transmembrane region" description="Helical" evidence="1">
    <location>
        <begin position="115"/>
        <end position="134"/>
    </location>
</feature>
<keyword evidence="3" id="KW-1185">Reference proteome</keyword>
<evidence type="ECO:0000256" key="1">
    <source>
        <dbReference type="SAM" id="Phobius"/>
    </source>
</evidence>
<keyword evidence="1" id="KW-1133">Transmembrane helix</keyword>
<organism evidence="2 3">
    <name type="scientific">Serratia rubidaea</name>
    <name type="common">Serratia marinorubra</name>
    <dbReference type="NCBI Taxonomy" id="61652"/>
    <lineage>
        <taxon>Bacteria</taxon>
        <taxon>Pseudomonadati</taxon>
        <taxon>Pseudomonadota</taxon>
        <taxon>Gammaproteobacteria</taxon>
        <taxon>Enterobacterales</taxon>
        <taxon>Yersiniaceae</taxon>
        <taxon>Serratia</taxon>
    </lineage>
</organism>
<name>A0ABS0M816_SERRU</name>
<evidence type="ECO:0000313" key="3">
    <source>
        <dbReference type="Proteomes" id="UP000624159"/>
    </source>
</evidence>
<gene>
    <name evidence="2" type="ORF">I5U13_02355</name>
</gene>
<dbReference type="EMBL" id="JADULK010000001">
    <property type="protein sequence ID" value="MBH1928508.1"/>
    <property type="molecule type" value="Genomic_DNA"/>
</dbReference>
<evidence type="ECO:0000313" key="2">
    <source>
        <dbReference type="EMBL" id="MBH1928508.1"/>
    </source>
</evidence>
<proteinExistence type="predicted"/>
<sequence>MMFAIDQILPDRIKLFVSLGFILLIILRCGGISVLFRTLLRSAGLKFNRGILGKADDEIFHTQTFALLNGVKVDNVRDAKLLSKGLLTGEISKKQFYFASLFGAIGKKKRSRYETWLIVLTGLGILSFSFAMLGDLPKNGYANYRMDKLSVQISESNVLVNNEFFNPGTVMSESDCIKIIKTHPHDIYRSACEYISLDDKVKKAELIDAINSWNYMRNMSFIVFLSIIFFFTAFTIGSINHRALSNYLFQFRR</sequence>
<dbReference type="RefSeq" id="WP_126533375.1">
    <property type="nucleotide sequence ID" value="NZ_JADULK010000001.1"/>
</dbReference>
<feature type="transmembrane region" description="Helical" evidence="1">
    <location>
        <begin position="221"/>
        <end position="244"/>
    </location>
</feature>
<dbReference type="Proteomes" id="UP000624159">
    <property type="component" value="Unassembled WGS sequence"/>
</dbReference>